<keyword evidence="2" id="KW-1185">Reference proteome</keyword>
<dbReference type="Proteomes" id="UP000321317">
    <property type="component" value="Unassembled WGS sequence"/>
</dbReference>
<dbReference type="EMBL" id="VRMA01000043">
    <property type="protein sequence ID" value="TXK57156.1"/>
    <property type="molecule type" value="Genomic_DNA"/>
</dbReference>
<comment type="caution">
    <text evidence="1">The sequence shown here is derived from an EMBL/GenBank/DDBJ whole genome shotgun (WGS) entry which is preliminary data.</text>
</comment>
<name>A0ABY3L1G6_9BACT</name>
<protein>
    <submittedName>
        <fullName evidence="1">Uncharacterized protein</fullName>
    </submittedName>
</protein>
<gene>
    <name evidence="1" type="ORF">FVD16_05150</name>
</gene>
<accession>A0ABY3L1G6</accession>
<evidence type="ECO:0000313" key="1">
    <source>
        <dbReference type="EMBL" id="TXK57156.1"/>
    </source>
</evidence>
<organism evidence="1 2">
    <name type="scientific">Campylobacter helveticus</name>
    <dbReference type="NCBI Taxonomy" id="28898"/>
    <lineage>
        <taxon>Bacteria</taxon>
        <taxon>Pseudomonadati</taxon>
        <taxon>Campylobacterota</taxon>
        <taxon>Epsilonproteobacteria</taxon>
        <taxon>Campylobacterales</taxon>
        <taxon>Campylobacteraceae</taxon>
        <taxon>Campylobacter</taxon>
    </lineage>
</organism>
<proteinExistence type="predicted"/>
<dbReference type="RefSeq" id="WP_131937392.1">
    <property type="nucleotide sequence ID" value="NZ_CP037747.1"/>
</dbReference>
<sequence>MSKLISFATGGVLVATGMWYYDDKNSIIRYSVEQEYAFISTCVGYYGNEKRKNNCVNFLKQCQEKRT</sequence>
<evidence type="ECO:0000313" key="2">
    <source>
        <dbReference type="Proteomes" id="UP000321317"/>
    </source>
</evidence>
<reference evidence="1 2" key="1">
    <citation type="submission" date="2019-08" db="EMBL/GenBank/DDBJ databases">
        <title>Rapid identification of Enteric Bacteria from Whole Genome Sequences (WGS) using Average Nucleotide Identity (ANI).</title>
        <authorList>
            <person name="Lane C."/>
        </authorList>
    </citation>
    <scope>NUCLEOTIDE SEQUENCE [LARGE SCALE GENOMIC DNA]</scope>
    <source>
        <strain evidence="1 2">D4984</strain>
    </source>
</reference>